<dbReference type="PANTHER" id="PTHR23313">
    <property type="entry name" value="TSEC1-RELATED"/>
    <property type="match status" value="1"/>
</dbReference>
<feature type="region of interest" description="Disordered" evidence="2">
    <location>
        <begin position="332"/>
        <end position="378"/>
    </location>
</feature>
<evidence type="ECO:0000313" key="3">
    <source>
        <dbReference type="EMBL" id="CAF0812083.1"/>
    </source>
</evidence>
<feature type="coiled-coil region" evidence="1">
    <location>
        <begin position="137"/>
        <end position="297"/>
    </location>
</feature>
<dbReference type="Proteomes" id="UP000663879">
    <property type="component" value="Unassembled WGS sequence"/>
</dbReference>
<accession>A0A813TPJ0</accession>
<proteinExistence type="predicted"/>
<evidence type="ECO:0000313" key="4">
    <source>
        <dbReference type="Proteomes" id="UP000663879"/>
    </source>
</evidence>
<evidence type="ECO:0000256" key="1">
    <source>
        <dbReference type="SAM" id="Coils"/>
    </source>
</evidence>
<name>A0A813TPJ0_9BILA</name>
<reference evidence="3" key="1">
    <citation type="submission" date="2021-02" db="EMBL/GenBank/DDBJ databases">
        <authorList>
            <person name="Nowell W R."/>
        </authorList>
    </citation>
    <scope>NUCLEOTIDE SEQUENCE</scope>
    <source>
        <strain evidence="3">Ploen Becks lab</strain>
    </source>
</reference>
<gene>
    <name evidence="3" type="ORF">OXX778_LOCUS7028</name>
</gene>
<protein>
    <submittedName>
        <fullName evidence="3">Uncharacterized protein</fullName>
    </submittedName>
</protein>
<organism evidence="3 4">
    <name type="scientific">Brachionus calyciflorus</name>
    <dbReference type="NCBI Taxonomy" id="104777"/>
    <lineage>
        <taxon>Eukaryota</taxon>
        <taxon>Metazoa</taxon>
        <taxon>Spiralia</taxon>
        <taxon>Gnathifera</taxon>
        <taxon>Rotifera</taxon>
        <taxon>Eurotatoria</taxon>
        <taxon>Monogononta</taxon>
        <taxon>Pseudotrocha</taxon>
        <taxon>Ploima</taxon>
        <taxon>Brachionidae</taxon>
        <taxon>Brachionus</taxon>
    </lineage>
</organism>
<dbReference type="PANTHER" id="PTHR23313:SF0">
    <property type="entry name" value="TESTIS-EXPRESSED PROTEIN 9"/>
    <property type="match status" value="1"/>
</dbReference>
<dbReference type="AlphaFoldDB" id="A0A813TPJ0"/>
<feature type="compositionally biased region" description="Polar residues" evidence="2">
    <location>
        <begin position="344"/>
        <end position="360"/>
    </location>
</feature>
<keyword evidence="1" id="KW-0175">Coiled coil</keyword>
<dbReference type="OrthoDB" id="269872at2759"/>
<dbReference type="EMBL" id="CAJNOC010000871">
    <property type="protein sequence ID" value="CAF0812083.1"/>
    <property type="molecule type" value="Genomic_DNA"/>
</dbReference>
<evidence type="ECO:0000256" key="2">
    <source>
        <dbReference type="SAM" id="MobiDB-lite"/>
    </source>
</evidence>
<keyword evidence="4" id="KW-1185">Reference proteome</keyword>
<sequence>MSFYNNKKQIPKGSSYINRKLSSSQLDFPNKKDDLLTKEEEYKRMNEELEKKTAHLVFEAEQVLKANERFLFDTEYLDRIEQETSKKIAGYVEEPIKKPEPVLKQIQDYEDDDEYQFQSDINILPKAANEMSNEAQIRFLKAKLKVTQEELEKYGSDLSKKDEENFKLAQRCKELEEDRVKQLRISNSHQTQMEKYKKLSEDNQTKISQLETQLKMIKNENEQLKRDTKKSSQDTQQLELRLNRSLEEIEKLKLELSKQMTSKKDLNEQDRTKIENLNNENKKLQKQKLELIQAFKKQLKLIDLLKKQKLHLEASRLLQFTEQEFINALEWNPMSNPEPAPSVKSKTSSRPPSGLVNQKRSSLKNEQKKGSNRTNSMIDISELDTIENDNIYEELNGDLEHVNLGSDSEIS</sequence>
<comment type="caution">
    <text evidence="3">The sequence shown here is derived from an EMBL/GenBank/DDBJ whole genome shotgun (WGS) entry which is preliminary data.</text>
</comment>